<dbReference type="EMBL" id="PQWO01000001">
    <property type="protein sequence ID" value="PZD75387.1"/>
    <property type="molecule type" value="Genomic_DNA"/>
</dbReference>
<evidence type="ECO:0000313" key="3">
    <source>
        <dbReference type="Proteomes" id="UP000248857"/>
    </source>
</evidence>
<dbReference type="Pfam" id="PF13767">
    <property type="entry name" value="DUF4168"/>
    <property type="match status" value="1"/>
</dbReference>
<dbReference type="InterPro" id="IPR025433">
    <property type="entry name" value="DUF4168"/>
</dbReference>
<dbReference type="RefSeq" id="WP_110984518.1">
    <property type="nucleotide sequence ID" value="NZ_CAWNWM010000001.1"/>
</dbReference>
<evidence type="ECO:0000259" key="1">
    <source>
        <dbReference type="Pfam" id="PF13767"/>
    </source>
</evidence>
<dbReference type="AlphaFoldDB" id="A0A2W1K795"/>
<proteinExistence type="predicted"/>
<accession>A0A2W1K795</accession>
<gene>
    <name evidence="2" type="ORF">C1752_00564</name>
</gene>
<comment type="caution">
    <text evidence="2">The sequence shown here is derived from an EMBL/GenBank/DDBJ whole genome shotgun (WGS) entry which is preliminary data.</text>
</comment>
<name>A0A2W1K795_9CYAN</name>
<keyword evidence="3" id="KW-1185">Reference proteome</keyword>
<sequence length="155" mass="17685">MANRVHFPPQPSQLRLSHRLTWIFLLSTSASLLGLTPSLTQNFSRIEIASVAYAQDLLLKIDNYAKSVLQMEPLRIQALNQVQAELGSQTPKDVCRQNELPNAVKTICTNFFNQSAEIIRLNGLSNREFNQITEKVQMDSLYRQRLNEALLEQTK</sequence>
<dbReference type="OrthoDB" id="565076at2"/>
<dbReference type="Proteomes" id="UP000248857">
    <property type="component" value="Unassembled WGS sequence"/>
</dbReference>
<evidence type="ECO:0000313" key="2">
    <source>
        <dbReference type="EMBL" id="PZD75387.1"/>
    </source>
</evidence>
<reference evidence="2 3" key="1">
    <citation type="journal article" date="2018" name="Sci. Rep.">
        <title>A novel species of the marine cyanobacterium Acaryochloris with a unique pigment content and lifestyle.</title>
        <authorList>
            <person name="Partensky F."/>
            <person name="Six C."/>
            <person name="Ratin M."/>
            <person name="Garczarek L."/>
            <person name="Vaulot D."/>
            <person name="Probert I."/>
            <person name="Calteau A."/>
            <person name="Gourvil P."/>
            <person name="Marie D."/>
            <person name="Grebert T."/>
            <person name="Bouchier C."/>
            <person name="Le Panse S."/>
            <person name="Gachenot M."/>
            <person name="Rodriguez F."/>
            <person name="Garrido J.L."/>
        </authorList>
    </citation>
    <scope>NUCLEOTIDE SEQUENCE [LARGE SCALE GENOMIC DNA]</scope>
    <source>
        <strain evidence="2 3">RCC1774</strain>
    </source>
</reference>
<protein>
    <recommendedName>
        <fullName evidence="1">DUF4168 domain-containing protein</fullName>
    </recommendedName>
</protein>
<feature type="domain" description="DUF4168" evidence="1">
    <location>
        <begin position="60"/>
        <end position="145"/>
    </location>
</feature>
<organism evidence="2 3">
    <name type="scientific">Acaryochloris thomasi RCC1774</name>
    <dbReference type="NCBI Taxonomy" id="1764569"/>
    <lineage>
        <taxon>Bacteria</taxon>
        <taxon>Bacillati</taxon>
        <taxon>Cyanobacteriota</taxon>
        <taxon>Cyanophyceae</taxon>
        <taxon>Acaryochloridales</taxon>
        <taxon>Acaryochloridaceae</taxon>
        <taxon>Acaryochloris</taxon>
        <taxon>Acaryochloris thomasi</taxon>
    </lineage>
</organism>